<gene>
    <name evidence="3" type="ORF">COX05_03375</name>
</gene>
<dbReference type="SUPFAM" id="SSF51261">
    <property type="entry name" value="Duplicated hybrid motif"/>
    <property type="match status" value="2"/>
</dbReference>
<keyword evidence="1" id="KW-0175">Coiled coil</keyword>
<dbReference type="InterPro" id="IPR011055">
    <property type="entry name" value="Dup_hybrid_motif"/>
</dbReference>
<dbReference type="InterPro" id="IPR016047">
    <property type="entry name" value="M23ase_b-sheet_dom"/>
</dbReference>
<dbReference type="PANTHER" id="PTHR21666">
    <property type="entry name" value="PEPTIDASE-RELATED"/>
    <property type="match status" value="1"/>
</dbReference>
<comment type="caution">
    <text evidence="3">The sequence shown here is derived from an EMBL/GenBank/DDBJ whole genome shotgun (WGS) entry which is preliminary data.</text>
</comment>
<feature type="domain" description="M23ase beta-sheet core" evidence="2">
    <location>
        <begin position="247"/>
        <end position="302"/>
    </location>
</feature>
<evidence type="ECO:0000259" key="2">
    <source>
        <dbReference type="Pfam" id="PF01551"/>
    </source>
</evidence>
<dbReference type="Gene3D" id="2.70.70.10">
    <property type="entry name" value="Glucose Permease (Domain IIA)"/>
    <property type="match status" value="2"/>
</dbReference>
<evidence type="ECO:0000313" key="4">
    <source>
        <dbReference type="Proteomes" id="UP000228495"/>
    </source>
</evidence>
<feature type="coiled-coil region" evidence="1">
    <location>
        <begin position="46"/>
        <end position="80"/>
    </location>
</feature>
<dbReference type="Pfam" id="PF01551">
    <property type="entry name" value="Peptidase_M23"/>
    <property type="match status" value="1"/>
</dbReference>
<dbReference type="InterPro" id="IPR050570">
    <property type="entry name" value="Cell_wall_metabolism_enzyme"/>
</dbReference>
<protein>
    <recommendedName>
        <fullName evidence="2">M23ase beta-sheet core domain-containing protein</fullName>
    </recommendedName>
</protein>
<name>A0A2H0BH82_UNCKA</name>
<dbReference type="GO" id="GO:0004222">
    <property type="term" value="F:metalloendopeptidase activity"/>
    <property type="evidence" value="ECO:0007669"/>
    <property type="project" value="TreeGrafter"/>
</dbReference>
<feature type="coiled-coil region" evidence="1">
    <location>
        <begin position="185"/>
        <end position="258"/>
    </location>
</feature>
<sequence>MKKYFHILIIVFVSILVMPIRSGVDVAYGSNTNSIGAQTDTKYEELKTQESKKAEYERKINELKSQEQNLQNQMAYLETQESLTLLQQEETRNSIASTLALIENVSLDINGLSEKQGNLTQSISDIEKVLSARVRSSYQLGSTQSSFALTPDVYSTNVIHGKYLQALQLLDVDLFEKMTGTREVYVVQQQELENLKNDQEQLKVQLEDQNHMLDQQKVELQTQQSTKAWLLSVTANEESQYQNLLSQIEEEIRSIKAALSSVGTKIGDVKQGDVIAHLGNTGCSTGAHVHFGFYVNGVASDPSGRLSDGTFIWPVENYVVTNRFNDPTTALWYQQNFGIPGHNGIDMYDASFGRGVEGAPIFATADGVAYQVSDNKACSFTGTVGKGIRVDHSDGTKTIYWHVQ</sequence>
<proteinExistence type="predicted"/>
<dbReference type="PANTHER" id="PTHR21666:SF270">
    <property type="entry name" value="MUREIN HYDROLASE ACTIVATOR ENVC"/>
    <property type="match status" value="1"/>
</dbReference>
<reference evidence="3 4" key="1">
    <citation type="submission" date="2017-09" db="EMBL/GenBank/DDBJ databases">
        <title>Depth-based differentiation of microbial function through sediment-hosted aquifers and enrichment of novel symbionts in the deep terrestrial subsurface.</title>
        <authorList>
            <person name="Probst A.J."/>
            <person name="Ladd B."/>
            <person name="Jarett J.K."/>
            <person name="Geller-Mcgrath D.E."/>
            <person name="Sieber C.M."/>
            <person name="Emerson J.B."/>
            <person name="Anantharaman K."/>
            <person name="Thomas B.C."/>
            <person name="Malmstrom R."/>
            <person name="Stieglmeier M."/>
            <person name="Klingl A."/>
            <person name="Woyke T."/>
            <person name="Ryan C.M."/>
            <person name="Banfield J.F."/>
        </authorList>
    </citation>
    <scope>NUCLEOTIDE SEQUENCE [LARGE SCALE GENOMIC DNA]</scope>
    <source>
        <strain evidence="3">CG22_combo_CG10-13_8_21_14_all_39_12</strain>
    </source>
</reference>
<accession>A0A2H0BH82</accession>
<dbReference type="AlphaFoldDB" id="A0A2H0BH82"/>
<dbReference type="CDD" id="cd12797">
    <property type="entry name" value="M23_peptidase"/>
    <property type="match status" value="2"/>
</dbReference>
<dbReference type="Proteomes" id="UP000228495">
    <property type="component" value="Unassembled WGS sequence"/>
</dbReference>
<dbReference type="EMBL" id="PCSU01000057">
    <property type="protein sequence ID" value="PIP56370.1"/>
    <property type="molecule type" value="Genomic_DNA"/>
</dbReference>
<evidence type="ECO:0000313" key="3">
    <source>
        <dbReference type="EMBL" id="PIP56370.1"/>
    </source>
</evidence>
<evidence type="ECO:0000256" key="1">
    <source>
        <dbReference type="SAM" id="Coils"/>
    </source>
</evidence>
<organism evidence="3 4">
    <name type="scientific">candidate division WWE3 bacterium CG22_combo_CG10-13_8_21_14_all_39_12</name>
    <dbReference type="NCBI Taxonomy" id="1975094"/>
    <lineage>
        <taxon>Bacteria</taxon>
        <taxon>Katanobacteria</taxon>
    </lineage>
</organism>